<feature type="transmembrane region" description="Helical" evidence="8">
    <location>
        <begin position="62"/>
        <end position="84"/>
    </location>
</feature>
<feature type="transmembrane region" description="Helical" evidence="8">
    <location>
        <begin position="140"/>
        <end position="161"/>
    </location>
</feature>
<dbReference type="Pfam" id="PF00909">
    <property type="entry name" value="Ammonium_transp"/>
    <property type="match status" value="1"/>
</dbReference>
<feature type="transmembrane region" description="Helical" evidence="8">
    <location>
        <begin position="116"/>
        <end position="133"/>
    </location>
</feature>
<reference evidence="10" key="1">
    <citation type="submission" date="2021-01" db="EMBL/GenBank/DDBJ databases">
        <authorList>
            <consortium name="Genoscope - CEA"/>
            <person name="William W."/>
        </authorList>
    </citation>
    <scope>NUCLEOTIDE SEQUENCE</scope>
</reference>
<comment type="similarity">
    <text evidence="2">Belongs to the ammonia transporter channel (TC 1.A.11.2) family.</text>
</comment>
<comment type="caution">
    <text evidence="10">The sequence shown here is derived from an EMBL/GenBank/DDBJ whole genome shotgun (WGS) entry which is preliminary data.</text>
</comment>
<dbReference type="PANTHER" id="PTHR11730:SF6">
    <property type="entry name" value="AMMONIUM TRANSPORTER"/>
    <property type="match status" value="1"/>
</dbReference>
<proteinExistence type="inferred from homology"/>
<evidence type="ECO:0000256" key="3">
    <source>
        <dbReference type="ARBA" id="ARBA00022448"/>
    </source>
</evidence>
<feature type="transmembrane region" description="Helical" evidence="8">
    <location>
        <begin position="368"/>
        <end position="392"/>
    </location>
</feature>
<evidence type="ECO:0000259" key="9">
    <source>
        <dbReference type="Pfam" id="PF00909"/>
    </source>
</evidence>
<feature type="transmembrane region" description="Helical" evidence="8">
    <location>
        <begin position="30"/>
        <end position="50"/>
    </location>
</feature>
<sequence>MNHLRDSSADFDVIASIPAGPIPANIDKKWILITSSCALLTIFGFALISSGAVRYKSVQSSVITILLGSVLSILFFWFLGYGFAFGDDYGNKFVGLSKFAGSGYQIELVEDDYTNFIFQTVGVIIVASLYGLGTLERSRFFSIGLCLAFITSFLYPIALHWVQPKGWLGAFGFVDFAGSSYIHFFGGITALVISFFLKERGDQTGNMHPSTFPHHSPINIGYGSIILTIAIILFVNCANPQGQYDKYEQGLIAVNTVVASTFSAITSFCLQYQKTYQISLIALTQGSVTGIVAISSMANDVRISGSAFTGVLAGIIYVNLTIIIKRSRIDDPAQTIATHMGPGLLGTILVGFLSITKGLMTGHGAKQLGLQIVGILVLIIWGLLVAISIFSLKSVGLLKINPFQEQQGIDISYAEGEAIQFLDEQQEPTLFSISPKKGIFK</sequence>
<feature type="transmembrane region" description="Helical" evidence="8">
    <location>
        <begin position="277"/>
        <end position="297"/>
    </location>
</feature>
<evidence type="ECO:0000256" key="5">
    <source>
        <dbReference type="ARBA" id="ARBA00022989"/>
    </source>
</evidence>
<dbReference type="Proteomes" id="UP000688137">
    <property type="component" value="Unassembled WGS sequence"/>
</dbReference>
<feature type="transmembrane region" description="Helical" evidence="8">
    <location>
        <begin position="336"/>
        <end position="356"/>
    </location>
</feature>
<dbReference type="GO" id="GO:0005886">
    <property type="term" value="C:plasma membrane"/>
    <property type="evidence" value="ECO:0007669"/>
    <property type="project" value="TreeGrafter"/>
</dbReference>
<dbReference type="InterPro" id="IPR024041">
    <property type="entry name" value="NH4_transpt_AmtB-like_dom"/>
</dbReference>
<comment type="subcellular location">
    <subcellularLocation>
        <location evidence="1">Membrane</location>
        <topology evidence="1">Multi-pass membrane protein</topology>
    </subcellularLocation>
</comment>
<feature type="transmembrane region" description="Helical" evidence="8">
    <location>
        <begin position="303"/>
        <end position="324"/>
    </location>
</feature>
<dbReference type="EMBL" id="CAJJDM010000151">
    <property type="protein sequence ID" value="CAD8111255.1"/>
    <property type="molecule type" value="Genomic_DNA"/>
</dbReference>
<dbReference type="GO" id="GO:0008519">
    <property type="term" value="F:ammonium channel activity"/>
    <property type="evidence" value="ECO:0007669"/>
    <property type="project" value="InterPro"/>
</dbReference>
<evidence type="ECO:0000256" key="7">
    <source>
        <dbReference type="ARBA" id="ARBA00023177"/>
    </source>
</evidence>
<feature type="domain" description="Ammonium transporter AmtB-like" evidence="9">
    <location>
        <begin position="30"/>
        <end position="412"/>
    </location>
</feature>
<evidence type="ECO:0000256" key="6">
    <source>
        <dbReference type="ARBA" id="ARBA00023136"/>
    </source>
</evidence>
<protein>
    <recommendedName>
        <fullName evidence="9">Ammonium transporter AmtB-like domain-containing protein</fullName>
    </recommendedName>
</protein>
<feature type="transmembrane region" description="Helical" evidence="8">
    <location>
        <begin position="250"/>
        <end position="270"/>
    </location>
</feature>
<keyword evidence="11" id="KW-1185">Reference proteome</keyword>
<evidence type="ECO:0000256" key="4">
    <source>
        <dbReference type="ARBA" id="ARBA00022692"/>
    </source>
</evidence>
<feature type="transmembrane region" description="Helical" evidence="8">
    <location>
        <begin position="181"/>
        <end position="197"/>
    </location>
</feature>
<keyword evidence="4 8" id="KW-0812">Transmembrane</keyword>
<name>A0A8S1Q7V7_PARPR</name>
<keyword evidence="3" id="KW-0813">Transport</keyword>
<evidence type="ECO:0000313" key="10">
    <source>
        <dbReference type="EMBL" id="CAD8111255.1"/>
    </source>
</evidence>
<dbReference type="PROSITE" id="PS01219">
    <property type="entry name" value="AMMONIUM_TRANSP"/>
    <property type="match status" value="1"/>
</dbReference>
<evidence type="ECO:0000256" key="1">
    <source>
        <dbReference type="ARBA" id="ARBA00004141"/>
    </source>
</evidence>
<gene>
    <name evidence="10" type="ORF">PPRIM_AZ9-3.1.T1470011</name>
</gene>
<dbReference type="FunFam" id="1.10.3430.10:FF:000008">
    <property type="entry name" value="Ammonium transporter"/>
    <property type="match status" value="1"/>
</dbReference>
<dbReference type="GO" id="GO:0097272">
    <property type="term" value="P:ammonium homeostasis"/>
    <property type="evidence" value="ECO:0007669"/>
    <property type="project" value="TreeGrafter"/>
</dbReference>
<keyword evidence="6 8" id="KW-0472">Membrane</keyword>
<keyword evidence="5 8" id="KW-1133">Transmembrane helix</keyword>
<accession>A0A8S1Q7V7</accession>
<organism evidence="10 11">
    <name type="scientific">Paramecium primaurelia</name>
    <dbReference type="NCBI Taxonomy" id="5886"/>
    <lineage>
        <taxon>Eukaryota</taxon>
        <taxon>Sar</taxon>
        <taxon>Alveolata</taxon>
        <taxon>Ciliophora</taxon>
        <taxon>Intramacronucleata</taxon>
        <taxon>Oligohymenophorea</taxon>
        <taxon>Peniculida</taxon>
        <taxon>Parameciidae</taxon>
        <taxon>Paramecium</taxon>
    </lineage>
</organism>
<dbReference type="AlphaFoldDB" id="A0A8S1Q7V7"/>
<evidence type="ECO:0000313" key="11">
    <source>
        <dbReference type="Proteomes" id="UP000688137"/>
    </source>
</evidence>
<evidence type="ECO:0000256" key="2">
    <source>
        <dbReference type="ARBA" id="ARBA00005887"/>
    </source>
</evidence>
<keyword evidence="7" id="KW-0924">Ammonia transport</keyword>
<dbReference type="InterPro" id="IPR018047">
    <property type="entry name" value="Ammonium_transpt_CS"/>
</dbReference>
<feature type="transmembrane region" description="Helical" evidence="8">
    <location>
        <begin position="218"/>
        <end position="238"/>
    </location>
</feature>
<dbReference type="PANTHER" id="PTHR11730">
    <property type="entry name" value="AMMONIUM TRANSPORTER"/>
    <property type="match status" value="1"/>
</dbReference>
<evidence type="ECO:0000256" key="8">
    <source>
        <dbReference type="SAM" id="Phobius"/>
    </source>
</evidence>